<evidence type="ECO:0000313" key="1">
    <source>
        <dbReference type="EMBL" id="CAK7231861.1"/>
    </source>
</evidence>
<keyword evidence="2" id="KW-1185">Reference proteome</keyword>
<comment type="caution">
    <text evidence="1">The sequence shown here is derived from an EMBL/GenBank/DDBJ whole genome shotgun (WGS) entry which is preliminary data.</text>
</comment>
<proteinExistence type="predicted"/>
<organism evidence="1 2">
    <name type="scientific">Sporothrix eucalyptigena</name>
    <dbReference type="NCBI Taxonomy" id="1812306"/>
    <lineage>
        <taxon>Eukaryota</taxon>
        <taxon>Fungi</taxon>
        <taxon>Dikarya</taxon>
        <taxon>Ascomycota</taxon>
        <taxon>Pezizomycotina</taxon>
        <taxon>Sordariomycetes</taxon>
        <taxon>Sordariomycetidae</taxon>
        <taxon>Ophiostomatales</taxon>
        <taxon>Ophiostomataceae</taxon>
        <taxon>Sporothrix</taxon>
    </lineage>
</organism>
<sequence length="61" mass="6951">MMMRPNVLTKLHDVRYKTSFNLVKDVEVRIRKEETKGAQGLRTVYGAKVVVQWALAAAFVS</sequence>
<name>A0ABP0CL87_9PEZI</name>
<reference evidence="1 2" key="1">
    <citation type="submission" date="2024-01" db="EMBL/GenBank/DDBJ databases">
        <authorList>
            <person name="Allen C."/>
            <person name="Tagirdzhanova G."/>
        </authorList>
    </citation>
    <scope>NUCLEOTIDE SEQUENCE [LARGE SCALE GENOMIC DNA]</scope>
</reference>
<dbReference type="Proteomes" id="UP001642482">
    <property type="component" value="Unassembled WGS sequence"/>
</dbReference>
<gene>
    <name evidence="1" type="ORF">SEUCBS140593_008067</name>
</gene>
<protein>
    <submittedName>
        <fullName evidence="1">Uncharacterized protein</fullName>
    </submittedName>
</protein>
<dbReference type="EMBL" id="CAWUHD010000106">
    <property type="protein sequence ID" value="CAK7231861.1"/>
    <property type="molecule type" value="Genomic_DNA"/>
</dbReference>
<evidence type="ECO:0000313" key="2">
    <source>
        <dbReference type="Proteomes" id="UP001642482"/>
    </source>
</evidence>
<accession>A0ABP0CL87</accession>